<gene>
    <name evidence="1" type="ORF">DFA_03171</name>
</gene>
<dbReference type="EMBL" id="GL883006">
    <property type="protein sequence ID" value="EGG24926.1"/>
    <property type="molecule type" value="Genomic_DNA"/>
</dbReference>
<dbReference type="Proteomes" id="UP000007797">
    <property type="component" value="Unassembled WGS sequence"/>
</dbReference>
<sequence length="39" mass="4635">MFDFALLFIRLQFENFWNQEWKFSKTGCAPISMSISIST</sequence>
<accession>F4PGU2</accession>
<dbReference type="GeneID" id="14877055"/>
<keyword evidence="2" id="KW-1185">Reference proteome</keyword>
<dbReference type="KEGG" id="dfa:DFA_03171"/>
<name>F4PGU2_CACFS</name>
<dbReference type="AlphaFoldDB" id="F4PGU2"/>
<proteinExistence type="predicted"/>
<reference evidence="2" key="1">
    <citation type="journal article" date="2011" name="Genome Res.">
        <title>Phylogeny-wide analysis of social amoeba genomes highlights ancient origins for complex intercellular communication.</title>
        <authorList>
            <person name="Heidel A.J."/>
            <person name="Lawal H.M."/>
            <person name="Felder M."/>
            <person name="Schilde C."/>
            <person name="Helps N.R."/>
            <person name="Tunggal B."/>
            <person name="Rivero F."/>
            <person name="John U."/>
            <person name="Schleicher M."/>
            <person name="Eichinger L."/>
            <person name="Platzer M."/>
            <person name="Noegel A.A."/>
            <person name="Schaap P."/>
            <person name="Gloeckner G."/>
        </authorList>
    </citation>
    <scope>NUCLEOTIDE SEQUENCE [LARGE SCALE GENOMIC DNA]</scope>
    <source>
        <strain evidence="2">SH3</strain>
    </source>
</reference>
<evidence type="ECO:0000313" key="2">
    <source>
        <dbReference type="Proteomes" id="UP000007797"/>
    </source>
</evidence>
<evidence type="ECO:0000313" key="1">
    <source>
        <dbReference type="EMBL" id="EGG24926.1"/>
    </source>
</evidence>
<dbReference type="RefSeq" id="XP_004362777.1">
    <property type="nucleotide sequence ID" value="XM_004362720.1"/>
</dbReference>
<protein>
    <submittedName>
        <fullName evidence="1">Uncharacterized protein</fullName>
    </submittedName>
</protein>
<organism evidence="1 2">
    <name type="scientific">Cavenderia fasciculata</name>
    <name type="common">Slime mold</name>
    <name type="synonym">Dictyostelium fasciculatum</name>
    <dbReference type="NCBI Taxonomy" id="261658"/>
    <lineage>
        <taxon>Eukaryota</taxon>
        <taxon>Amoebozoa</taxon>
        <taxon>Evosea</taxon>
        <taxon>Eumycetozoa</taxon>
        <taxon>Dictyostelia</taxon>
        <taxon>Acytosteliales</taxon>
        <taxon>Cavenderiaceae</taxon>
        <taxon>Cavenderia</taxon>
    </lineage>
</organism>